<gene>
    <name evidence="1" type="ORF">ABID08_003283</name>
</gene>
<evidence type="ECO:0000313" key="1">
    <source>
        <dbReference type="EMBL" id="MET3755912.1"/>
    </source>
</evidence>
<dbReference type="EMBL" id="JBEPMY010000008">
    <property type="protein sequence ID" value="MET3755912.1"/>
    <property type="molecule type" value="Genomic_DNA"/>
</dbReference>
<dbReference type="RefSeq" id="WP_168296121.1">
    <property type="nucleotide sequence ID" value="NZ_CP071604.1"/>
</dbReference>
<name>A0ABV2MK58_9HYPH</name>
<proteinExistence type="predicted"/>
<dbReference type="GeneID" id="91150051"/>
<dbReference type="InterPro" id="IPR009003">
    <property type="entry name" value="Peptidase_S1_PA"/>
</dbReference>
<dbReference type="SUPFAM" id="SSF50494">
    <property type="entry name" value="Trypsin-like serine proteases"/>
    <property type="match status" value="1"/>
</dbReference>
<comment type="caution">
    <text evidence="1">The sequence shown here is derived from an EMBL/GenBank/DDBJ whole genome shotgun (WGS) entry which is preliminary data.</text>
</comment>
<evidence type="ECO:0000313" key="2">
    <source>
        <dbReference type="Proteomes" id="UP001549077"/>
    </source>
</evidence>
<organism evidence="1 2">
    <name type="scientific">Rhizobium binae</name>
    <dbReference type="NCBI Taxonomy" id="1138190"/>
    <lineage>
        <taxon>Bacteria</taxon>
        <taxon>Pseudomonadati</taxon>
        <taxon>Pseudomonadota</taxon>
        <taxon>Alphaproteobacteria</taxon>
        <taxon>Hyphomicrobiales</taxon>
        <taxon>Rhizobiaceae</taxon>
        <taxon>Rhizobium/Agrobacterium group</taxon>
        <taxon>Rhizobium</taxon>
    </lineage>
</organism>
<keyword evidence="2" id="KW-1185">Reference proteome</keyword>
<evidence type="ECO:0008006" key="3">
    <source>
        <dbReference type="Google" id="ProtNLM"/>
    </source>
</evidence>
<accession>A0ABV2MK58</accession>
<reference evidence="1 2" key="1">
    <citation type="submission" date="2024-06" db="EMBL/GenBank/DDBJ databases">
        <title>Genomic Encyclopedia of Type Strains, Phase IV (KMG-IV): sequencing the most valuable type-strain genomes for metagenomic binning, comparative biology and taxonomic classification.</title>
        <authorList>
            <person name="Goeker M."/>
        </authorList>
    </citation>
    <scope>NUCLEOTIDE SEQUENCE [LARGE SCALE GENOMIC DNA]</scope>
    <source>
        <strain evidence="1 2">DSM 29288</strain>
    </source>
</reference>
<protein>
    <recommendedName>
        <fullName evidence="3">Serine protease</fullName>
    </recommendedName>
</protein>
<dbReference type="Proteomes" id="UP001549077">
    <property type="component" value="Unassembled WGS sequence"/>
</dbReference>
<sequence length="219" mass="23733">MSEDTTPAKLLTLNTVRQTPLEYTNAKDSVVRVGDGRGFVARTVHSPIIITCAHCLPNMPPAIGGIMMTEERTYPRLVGALGDEPSITVECLFVDPVADVAVLGEPDGDILWNEAEAYDAFVEDRKGLPLALEQDAAFNGVQQRSGAWLTLEDRWVHCGLGITARSVLTSERAKAGMSGSPIVLDTVRRTVVGVVSSTEFHPRLNAALPAWLSRQLVLR</sequence>